<organism evidence="2">
    <name type="scientific">viral metagenome</name>
    <dbReference type="NCBI Taxonomy" id="1070528"/>
    <lineage>
        <taxon>unclassified sequences</taxon>
        <taxon>metagenomes</taxon>
        <taxon>organismal metagenomes</taxon>
    </lineage>
</organism>
<protein>
    <recommendedName>
        <fullName evidence="1">Aminoglycoside phosphotransferase domain-containing protein</fullName>
    </recommendedName>
</protein>
<accession>A0A6C0CEV6</accession>
<dbReference type="Gene3D" id="3.90.1200.10">
    <property type="match status" value="1"/>
</dbReference>
<name>A0A6C0CEV6_9ZZZZ</name>
<dbReference type="EMBL" id="MN739396">
    <property type="protein sequence ID" value="QHT02682.1"/>
    <property type="molecule type" value="Genomic_DNA"/>
</dbReference>
<dbReference type="InterPro" id="IPR002575">
    <property type="entry name" value="Aminoglycoside_PTrfase"/>
</dbReference>
<evidence type="ECO:0000259" key="1">
    <source>
        <dbReference type="Pfam" id="PF01636"/>
    </source>
</evidence>
<dbReference type="Pfam" id="PF01636">
    <property type="entry name" value="APH"/>
    <property type="match status" value="1"/>
</dbReference>
<dbReference type="InterPro" id="IPR011009">
    <property type="entry name" value="Kinase-like_dom_sf"/>
</dbReference>
<reference evidence="2" key="1">
    <citation type="journal article" date="2020" name="Nature">
        <title>Giant virus diversity and host interactions through global metagenomics.</title>
        <authorList>
            <person name="Schulz F."/>
            <person name="Roux S."/>
            <person name="Paez-Espino D."/>
            <person name="Jungbluth S."/>
            <person name="Walsh D.A."/>
            <person name="Denef V.J."/>
            <person name="McMahon K.D."/>
            <person name="Konstantinidis K.T."/>
            <person name="Eloe-Fadrosh E.A."/>
            <person name="Kyrpides N.C."/>
            <person name="Woyke T."/>
        </authorList>
    </citation>
    <scope>NUCLEOTIDE SEQUENCE</scope>
    <source>
        <strain evidence="2">GVMAG-M-3300020595-32</strain>
    </source>
</reference>
<dbReference type="AlphaFoldDB" id="A0A6C0CEV6"/>
<sequence length="274" mass="33030">MIKIYGNSNYKVSVVKKDKLYIIKESFTKEDTLRLQKQIEKQERFNESNKYNIKTAKIISKDNTRYTMEYIKSYDMINYLNITDIKSIKTMINSIINLVKYFIKDSDVIIIEKSLIINKLNSINENLQRYHKNSIVMKSIEYLYENIDIFENEIPVGTCHGDLTLSNMLVDYNHKLYLIDFLDDFMDTPLFDIIKLRQDFKYKYVLQLYTGNYDNIRIEQLFNHFDMLIVSEFKQYSIYFKYLDIMNFLRILQYSKNNDLESYLLKQLVKILDN</sequence>
<dbReference type="SUPFAM" id="SSF56112">
    <property type="entry name" value="Protein kinase-like (PK-like)"/>
    <property type="match status" value="1"/>
</dbReference>
<proteinExistence type="predicted"/>
<evidence type="ECO:0000313" key="2">
    <source>
        <dbReference type="EMBL" id="QHT02682.1"/>
    </source>
</evidence>
<feature type="domain" description="Aminoglycoside phosphotransferase" evidence="1">
    <location>
        <begin position="144"/>
        <end position="197"/>
    </location>
</feature>